<dbReference type="AlphaFoldDB" id="A0A388T763"/>
<dbReference type="RefSeq" id="WP_116429028.1">
    <property type="nucleotide sequence ID" value="NZ_BGZL01000029.1"/>
</dbReference>
<dbReference type="InterPro" id="IPR004919">
    <property type="entry name" value="GmrSD_N"/>
</dbReference>
<dbReference type="PANTHER" id="PTHR39639:SF1">
    <property type="entry name" value="DUF262 DOMAIN-CONTAINING PROTEIN"/>
    <property type="match status" value="1"/>
</dbReference>
<reference evidence="2 3" key="1">
    <citation type="submission" date="2018-07" db="EMBL/GenBank/DDBJ databases">
        <title>Whole Genome Shotgun Sequence of Streptomyces spongiicola strain 531S.</title>
        <authorList>
            <person name="Dohra H."/>
            <person name="Kodani S."/>
        </authorList>
    </citation>
    <scope>NUCLEOTIDE SEQUENCE [LARGE SCALE GENOMIC DNA]</scope>
    <source>
        <strain evidence="2 3">531S</strain>
    </source>
</reference>
<feature type="domain" description="GmrSD restriction endonucleases N-terminal" evidence="1">
    <location>
        <begin position="26"/>
        <end position="185"/>
    </location>
</feature>
<organism evidence="2 3">
    <name type="scientific">Streptomyces spongiicola</name>
    <dbReference type="NCBI Taxonomy" id="1690221"/>
    <lineage>
        <taxon>Bacteria</taxon>
        <taxon>Bacillati</taxon>
        <taxon>Actinomycetota</taxon>
        <taxon>Actinomycetes</taxon>
        <taxon>Kitasatosporales</taxon>
        <taxon>Streptomycetaceae</taxon>
        <taxon>Streptomyces</taxon>
    </lineage>
</organism>
<gene>
    <name evidence="2" type="ORF">SSP531S_56130</name>
</gene>
<dbReference type="Pfam" id="PF03235">
    <property type="entry name" value="GmrSD_N"/>
    <property type="match status" value="1"/>
</dbReference>
<protein>
    <submittedName>
        <fullName evidence="2">DUF262 domain-containing protein</fullName>
    </submittedName>
</protein>
<accession>A0A388T763</accession>
<evidence type="ECO:0000313" key="2">
    <source>
        <dbReference type="EMBL" id="GBQ04122.1"/>
    </source>
</evidence>
<dbReference type="EMBL" id="BGZL01000029">
    <property type="protein sequence ID" value="GBQ04122.1"/>
    <property type="molecule type" value="Genomic_DNA"/>
</dbReference>
<sequence length="367" mass="41820">MTLESELEIYRQRITTDSYPMSISEIANLYRDGEMDIHPEFQRIFRWSGAQRTKLIESVLLGIPLPSIFVAQNEEGVWDVVDGVQRLSTIFQFMGILRDDEGELVEPFVCEAAPFLTSLDGVAYERFEEAEKALTRAQQLDFKRSRIDVKIIKRESDNRAKYDLFQRLNSYGSIATPQELRNCLLVSLSRTHFDWLQEAASSKDFKDVLNLPERLIKEQYHLELALRFITLRSLPEDRISSIGNIGDFLSSEILSIVEKSYAELRAEEEAFGICFRMLNDALGGDTMRKLNPTTGRTEGAFSSTSFEVLALGLGYYAPELSLGAEDVRLAREMLWNDPAFAPGHATGQRADQRMKRTIPYGRQLFSA</sequence>
<proteinExistence type="predicted"/>
<evidence type="ECO:0000313" key="3">
    <source>
        <dbReference type="Proteomes" id="UP000265354"/>
    </source>
</evidence>
<comment type="caution">
    <text evidence="2">The sequence shown here is derived from an EMBL/GenBank/DDBJ whole genome shotgun (WGS) entry which is preliminary data.</text>
</comment>
<evidence type="ECO:0000259" key="1">
    <source>
        <dbReference type="Pfam" id="PF03235"/>
    </source>
</evidence>
<dbReference type="Proteomes" id="UP000265354">
    <property type="component" value="Unassembled WGS sequence"/>
</dbReference>
<name>A0A388T763_9ACTN</name>
<dbReference type="PANTHER" id="PTHR39639">
    <property type="entry name" value="CHROMOSOME 16, WHOLE GENOME SHOTGUN SEQUENCE"/>
    <property type="match status" value="1"/>
</dbReference>